<dbReference type="Proteomes" id="UP000799755">
    <property type="component" value="Unassembled WGS sequence"/>
</dbReference>
<reference evidence="1" key="1">
    <citation type="journal article" date="2020" name="Stud. Mycol.">
        <title>101 Dothideomycetes genomes: a test case for predicting lifestyles and emergence of pathogens.</title>
        <authorList>
            <person name="Haridas S."/>
            <person name="Albert R."/>
            <person name="Binder M."/>
            <person name="Bloem J."/>
            <person name="Labutti K."/>
            <person name="Salamov A."/>
            <person name="Andreopoulos B."/>
            <person name="Baker S."/>
            <person name="Barry K."/>
            <person name="Bills G."/>
            <person name="Bluhm B."/>
            <person name="Cannon C."/>
            <person name="Castanera R."/>
            <person name="Culley D."/>
            <person name="Daum C."/>
            <person name="Ezra D."/>
            <person name="Gonzalez J."/>
            <person name="Henrissat B."/>
            <person name="Kuo A."/>
            <person name="Liang C."/>
            <person name="Lipzen A."/>
            <person name="Lutzoni F."/>
            <person name="Magnuson J."/>
            <person name="Mondo S."/>
            <person name="Nolan M."/>
            <person name="Ohm R."/>
            <person name="Pangilinan J."/>
            <person name="Park H.-J."/>
            <person name="Ramirez L."/>
            <person name="Alfaro M."/>
            <person name="Sun H."/>
            <person name="Tritt A."/>
            <person name="Yoshinaga Y."/>
            <person name="Zwiers L.-H."/>
            <person name="Turgeon B."/>
            <person name="Goodwin S."/>
            <person name="Spatafora J."/>
            <person name="Crous P."/>
            <person name="Grigoriev I."/>
        </authorList>
    </citation>
    <scope>NUCLEOTIDE SEQUENCE</scope>
    <source>
        <strain evidence="1">ATCC 200398</strain>
    </source>
</reference>
<organism evidence="1 2">
    <name type="scientific">Lindgomyces ingoldianus</name>
    <dbReference type="NCBI Taxonomy" id="673940"/>
    <lineage>
        <taxon>Eukaryota</taxon>
        <taxon>Fungi</taxon>
        <taxon>Dikarya</taxon>
        <taxon>Ascomycota</taxon>
        <taxon>Pezizomycotina</taxon>
        <taxon>Dothideomycetes</taxon>
        <taxon>Pleosporomycetidae</taxon>
        <taxon>Pleosporales</taxon>
        <taxon>Lindgomycetaceae</taxon>
        <taxon>Lindgomyces</taxon>
    </lineage>
</organism>
<evidence type="ECO:0000313" key="1">
    <source>
        <dbReference type="EMBL" id="KAF2476723.1"/>
    </source>
</evidence>
<keyword evidence="2" id="KW-1185">Reference proteome</keyword>
<evidence type="ECO:0000313" key="2">
    <source>
        <dbReference type="Proteomes" id="UP000799755"/>
    </source>
</evidence>
<accession>A0ACB6RD91</accession>
<name>A0ACB6RD91_9PLEO</name>
<sequence length="247" mass="28721">MTHSHFLSLPAELRNAIYVFVFPTHDHLKRLNDAEAEQRDVLDVSGPRAFRCAGRDLALLLVCRQVYSEAHVLAFSLTKFLVLHESAETTRQALIFAKFPTEKLSCIKSLTKIVHTPFFYSEELLLSIVQMALIPELNSLEEATLFCSRPQSCRLHPSRGYTFFKSDYYEKWFAKYALAPKGDFRVTARVFKDAEDKIGRRVGRGRPMTRQEHCVEWSVTWKEPTESGERERKLTIRLIERMRYDAE</sequence>
<gene>
    <name evidence="1" type="ORF">BDR25DRAFT_300596</name>
</gene>
<protein>
    <submittedName>
        <fullName evidence="1">Uncharacterized protein</fullName>
    </submittedName>
</protein>
<dbReference type="EMBL" id="MU003494">
    <property type="protein sequence ID" value="KAF2476723.1"/>
    <property type="molecule type" value="Genomic_DNA"/>
</dbReference>
<comment type="caution">
    <text evidence="1">The sequence shown here is derived from an EMBL/GenBank/DDBJ whole genome shotgun (WGS) entry which is preliminary data.</text>
</comment>
<proteinExistence type="predicted"/>